<feature type="chain" id="PRO_5012893421" evidence="1">
    <location>
        <begin position="20"/>
        <end position="237"/>
    </location>
</feature>
<dbReference type="EMBL" id="CP020946">
    <property type="protein sequence ID" value="ASD63729.1"/>
    <property type="molecule type" value="Genomic_DNA"/>
</dbReference>
<proteinExistence type="predicted"/>
<dbReference type="AlphaFoldDB" id="A0A1Z3N8F5"/>
<dbReference type="Proteomes" id="UP000197003">
    <property type="component" value="Chromosome"/>
</dbReference>
<evidence type="ECO:0000256" key="1">
    <source>
        <dbReference type="SAM" id="SignalP"/>
    </source>
</evidence>
<name>A0A1Z3N8F5_BDEBC</name>
<organism evidence="2 3">
    <name type="scientific">Bdellovibrio bacteriovorus</name>
    <dbReference type="NCBI Taxonomy" id="959"/>
    <lineage>
        <taxon>Bacteria</taxon>
        <taxon>Pseudomonadati</taxon>
        <taxon>Bdellovibrionota</taxon>
        <taxon>Bdellovibrionia</taxon>
        <taxon>Bdellovibrionales</taxon>
        <taxon>Pseudobdellovibrionaceae</taxon>
        <taxon>Bdellovibrio</taxon>
    </lineage>
</organism>
<protein>
    <submittedName>
        <fullName evidence="2">Amino acid ABC transporter substrate-binding protein</fullName>
    </submittedName>
</protein>
<evidence type="ECO:0000313" key="3">
    <source>
        <dbReference type="Proteomes" id="UP000197003"/>
    </source>
</evidence>
<evidence type="ECO:0000313" key="2">
    <source>
        <dbReference type="EMBL" id="ASD63729.1"/>
    </source>
</evidence>
<dbReference type="OrthoDB" id="5294032at2"/>
<reference evidence="2 3" key="1">
    <citation type="submission" date="2017-04" db="EMBL/GenBank/DDBJ databases">
        <title>Whole genome sequence of Bdellovibrio bacteriovorus strain SSB218315.</title>
        <authorList>
            <person name="Oyedara O."/>
            <person name="Rodriguez-Perez M.A."/>
        </authorList>
    </citation>
    <scope>NUCLEOTIDE SEQUENCE [LARGE SCALE GENOMIC DNA]</scope>
    <source>
        <strain evidence="2 3">SSB218315</strain>
    </source>
</reference>
<accession>A0A1Z3N8F5</accession>
<dbReference type="SUPFAM" id="SSF53850">
    <property type="entry name" value="Periplasmic binding protein-like II"/>
    <property type="match status" value="1"/>
</dbReference>
<gene>
    <name evidence="2" type="ORF">B9G79_09155</name>
</gene>
<dbReference type="PANTHER" id="PTHR35936:SF25">
    <property type="entry name" value="ABC TRANSPORTER SUBSTRATE-BINDING PROTEIN"/>
    <property type="match status" value="1"/>
</dbReference>
<keyword evidence="1" id="KW-0732">Signal</keyword>
<feature type="signal peptide" evidence="1">
    <location>
        <begin position="1"/>
        <end position="19"/>
    </location>
</feature>
<dbReference type="PANTHER" id="PTHR35936">
    <property type="entry name" value="MEMBRANE-BOUND LYTIC MUREIN TRANSGLYCOSYLASE F"/>
    <property type="match status" value="1"/>
</dbReference>
<sequence length="237" mass="26687">MSLIANVSALLLLTSVASAKPIVMATFAIPLMVESPEKGLFVNLTREIAKRNSREVEILVYPTGKTLLAFTNNKVDGFFPALDVYVPQASAKSSAFYRKVDYIFYKKDKPLRSLKDLEGKKVGLTFRYPYVRELIGNKKIRFEMAADDVLNMKKLGKGLIDAFVVEERSGLRALQLSGQKQIEFDRNQPLSEQVVYYAFQDNENGKRLADIFSRTIETMKKDGSLDRVLTETVATTP</sequence>
<dbReference type="Gene3D" id="3.40.190.10">
    <property type="entry name" value="Periplasmic binding protein-like II"/>
    <property type="match status" value="2"/>
</dbReference>
<dbReference type="RefSeq" id="WP_088565249.1">
    <property type="nucleotide sequence ID" value="NZ_CP020946.1"/>
</dbReference>